<evidence type="ECO:0000259" key="2">
    <source>
        <dbReference type="Pfam" id="PF02036"/>
    </source>
</evidence>
<evidence type="ECO:0000313" key="4">
    <source>
        <dbReference type="Proteomes" id="UP000030980"/>
    </source>
</evidence>
<comment type="subcellular location">
    <subcellularLocation>
        <location evidence="1">Cytoplasm</location>
    </subcellularLocation>
</comment>
<feature type="domain" description="SCP2" evidence="2">
    <location>
        <begin position="14"/>
        <end position="112"/>
    </location>
</feature>
<dbReference type="UniPathway" id="UPA00232"/>
<sequence>MLSTALLAAVERGLNPLLALDAVALTRLARLEGKVLAIDCPAPTLRIHLLPGANGLRLASHWEAPADCTLRAPASELLRLAVSRDKVAVLHGPQVELDGDASALTELADILQSLELDWEYQLGRWVGPLGAALLGGRLRSAAGWAGDSLGSLRQDLADYLTEEARSLVGNREAEARFAELDQMKMAIDRLEARVERLSRGNRTS</sequence>
<proteinExistence type="inferred from homology"/>
<comment type="pathway">
    <text evidence="1">Cofactor biosynthesis; ubiquinone biosynthesis.</text>
</comment>
<organism evidence="3 4">
    <name type="scientific">Pseudomonas flexibilis</name>
    <dbReference type="NCBI Taxonomy" id="706570"/>
    <lineage>
        <taxon>Bacteria</taxon>
        <taxon>Pseudomonadati</taxon>
        <taxon>Pseudomonadota</taxon>
        <taxon>Gammaproteobacteria</taxon>
        <taxon>Pseudomonadales</taxon>
        <taxon>Pseudomonadaceae</taxon>
        <taxon>Pseudomonas</taxon>
    </lineage>
</organism>
<dbReference type="GO" id="GO:0005737">
    <property type="term" value="C:cytoplasm"/>
    <property type="evidence" value="ECO:0007669"/>
    <property type="project" value="UniProtKB-SubCell"/>
</dbReference>
<dbReference type="OrthoDB" id="9796077at2"/>
<dbReference type="PANTHER" id="PTHR38693:SF1">
    <property type="entry name" value="UBIQUINONE BIOSYNTHESIS ACCESSORY FACTOR UBIJ"/>
    <property type="match status" value="1"/>
</dbReference>
<keyword evidence="1" id="KW-0831">Ubiquinone biosynthesis</keyword>
<reference evidence="3 4" key="1">
    <citation type="submission" date="2014-11" db="EMBL/GenBank/DDBJ databases">
        <title>Genome sequence of Pseudomonas tuomuerensis JCM 14085.</title>
        <authorList>
            <person name="Shin S.-K."/>
            <person name="Yi H."/>
        </authorList>
    </citation>
    <scope>NUCLEOTIDE SEQUENCE [LARGE SCALE GENOMIC DNA]</scope>
    <source>
        <strain evidence="3 4">JCM 14085</strain>
    </source>
</reference>
<dbReference type="Pfam" id="PF02036">
    <property type="entry name" value="SCP2"/>
    <property type="match status" value="1"/>
</dbReference>
<accession>A0A0B3BPZ8</accession>
<keyword evidence="4" id="KW-1185">Reference proteome</keyword>
<gene>
    <name evidence="1" type="primary">ubiJ</name>
    <name evidence="3" type="ORF">PT85_10750</name>
</gene>
<evidence type="ECO:0000256" key="1">
    <source>
        <dbReference type="HAMAP-Rule" id="MF_02215"/>
    </source>
</evidence>
<comment type="similarity">
    <text evidence="1">Belongs to the UbiJ family.</text>
</comment>
<keyword evidence="1" id="KW-0963">Cytoplasm</keyword>
<dbReference type="InterPro" id="IPR036527">
    <property type="entry name" value="SCP2_sterol-bd_dom_sf"/>
</dbReference>
<dbReference type="AlphaFoldDB" id="A0A0B3BPZ8"/>
<name>A0A0B3BPZ8_9PSED</name>
<evidence type="ECO:0000313" key="3">
    <source>
        <dbReference type="EMBL" id="KHO64660.1"/>
    </source>
</evidence>
<comment type="function">
    <text evidence="1">Required for ubiquinone (coenzyme Q) biosynthesis. Binds hydrophobic ubiquinone biosynthetic intermediates via its SCP2 domain and is essential for the stability of the Ubi complex. May constitute a docking platform where Ubi enzymes assemble and access their SCP2-bound polyprenyl substrates.</text>
</comment>
<dbReference type="RefSeq" id="WP_039606630.1">
    <property type="nucleotide sequence ID" value="NZ_FMUP01000002.1"/>
</dbReference>
<dbReference type="GO" id="GO:0006744">
    <property type="term" value="P:ubiquinone biosynthetic process"/>
    <property type="evidence" value="ECO:0007669"/>
    <property type="project" value="UniProtKB-UniRule"/>
</dbReference>
<dbReference type="PANTHER" id="PTHR38693">
    <property type="entry name" value="UBIQUINONE BIOSYNTHESIS PROTEIN UBIJ"/>
    <property type="match status" value="1"/>
</dbReference>
<dbReference type="HAMAP" id="MF_02215">
    <property type="entry name" value="UbiJ"/>
    <property type="match status" value="1"/>
</dbReference>
<dbReference type="InterPro" id="IPR003033">
    <property type="entry name" value="SCP2_sterol-bd_dom"/>
</dbReference>
<dbReference type="STRING" id="706570.PT85_10750"/>
<comment type="caution">
    <text evidence="3">The sequence shown here is derived from an EMBL/GenBank/DDBJ whole genome shotgun (WGS) entry which is preliminary data.</text>
</comment>
<protein>
    <recommendedName>
        <fullName evidence="1">Ubiquinone biosynthesis accessory factor UbiJ</fullName>
    </recommendedName>
</protein>
<dbReference type="InterPro" id="IPR038989">
    <property type="entry name" value="UbiJ"/>
</dbReference>
<dbReference type="Proteomes" id="UP000030980">
    <property type="component" value="Unassembled WGS sequence"/>
</dbReference>
<dbReference type="SUPFAM" id="SSF55718">
    <property type="entry name" value="SCP-like"/>
    <property type="match status" value="1"/>
</dbReference>
<dbReference type="EMBL" id="JTAK01000004">
    <property type="protein sequence ID" value="KHO64660.1"/>
    <property type="molecule type" value="Genomic_DNA"/>
</dbReference>